<protein>
    <submittedName>
        <fullName evidence="2">Uncharacterized protein</fullName>
    </submittedName>
</protein>
<gene>
    <name evidence="2" type="ORF">HYH03_011402</name>
</gene>
<feature type="compositionally biased region" description="Low complexity" evidence="1">
    <location>
        <begin position="1637"/>
        <end position="1659"/>
    </location>
</feature>
<feature type="region of interest" description="Disordered" evidence="1">
    <location>
        <begin position="1121"/>
        <end position="1208"/>
    </location>
</feature>
<feature type="region of interest" description="Disordered" evidence="1">
    <location>
        <begin position="809"/>
        <end position="841"/>
    </location>
</feature>
<feature type="compositionally biased region" description="Low complexity" evidence="1">
    <location>
        <begin position="813"/>
        <end position="833"/>
    </location>
</feature>
<evidence type="ECO:0000256" key="1">
    <source>
        <dbReference type="SAM" id="MobiDB-lite"/>
    </source>
</evidence>
<feature type="region of interest" description="Disordered" evidence="1">
    <location>
        <begin position="1242"/>
        <end position="1343"/>
    </location>
</feature>
<feature type="compositionally biased region" description="Low complexity" evidence="1">
    <location>
        <begin position="1324"/>
        <end position="1338"/>
    </location>
</feature>
<feature type="region of interest" description="Disordered" evidence="1">
    <location>
        <begin position="586"/>
        <end position="621"/>
    </location>
</feature>
<feature type="compositionally biased region" description="Basic and acidic residues" evidence="1">
    <location>
        <begin position="1246"/>
        <end position="1255"/>
    </location>
</feature>
<feature type="compositionally biased region" description="Low complexity" evidence="1">
    <location>
        <begin position="1153"/>
        <end position="1208"/>
    </location>
</feature>
<feature type="compositionally biased region" description="Low complexity" evidence="1">
    <location>
        <begin position="353"/>
        <end position="382"/>
    </location>
</feature>
<dbReference type="Proteomes" id="UP000612055">
    <property type="component" value="Unassembled WGS sequence"/>
</dbReference>
<keyword evidence="3" id="KW-1185">Reference proteome</keyword>
<sequence>MEPPPSDPASQRLARIRQRAAELLARRLRDGLCSQPARIAGQAEAAVAPSARSGYEALQAAREAGPQEAAAVGTAAIQLPNPPSGAAWGPNEPLPAAEAAAAAAELTGPAASTLAAFGLAAVARPVGPVPAQPSTSTQAPTSLEAQAAAAGAFASASAAASGAGGLGPRYGQGTAKVLLLPAASLNPAARPWPAASATAELHALIAAAFPASDVSPLARLSRSVAGYLASSPRPDLGPHTARVCHIGTHLAMAQSQGMLGADVKWPKRFKRFLQPLPFVRVMPQAGSSGDDEAVRLLPDELRSMAAVAAAVRAAAGAADSHTSVRAPGAPVPGPPTWQAEVQGPLSPTPPAATPRARSASSPGDPASGVATGVATAAGGPSADQSPARQLYPAAAPSQAAWYAEMQPTLVLPYTSHVPYAPDLPYMPYPVPGVVNDVAMAPTAALSSAGIPSSVGTAAGSSTAAADAGLPPLLQLGDILNQCFITAPSPSGGPGEGASAVTGAAQRCMAMLLAEAPPPHELGICVLRESLQRRWPGLTLPRTLGVVAVEGEAARRTFALTWEKSRRLAVRLVCPELLRLAALMGGRAPSPETTTAEGPPKAASRAAAQPSTEQRTQALAAAPAPAAAASGSALALKPAAGAAAAASAVSSASPAVPTTRQAAWGLLNARFALVGTPGPKASAGIVAQAAKRRMAMLLAEGPPPHELPASRLEQMLPTWLGGGELHLSVIELASVCAAARTTFAVVIRADGTQAVRLVCPQLLGWARGQGASTSADAVAGVAGHASLSAPVEGPVPTSLGAIPGCAPAERTLSPPAAEAVGPVPAVPGSTNAPTTPQPPAPRAEVIRSRAHNTGQYGAEPASKDAYASSAAPLASEALDADSAAAEAGLCPAPSALNAVERMWRSSSRLVGSAAAAAPSQSNALAQAHHALNHTSHVRGLICAELNTRFPPYAVPQPGSRLEVRTAAIRSSQMGMLLATEPPPHQLSTAVLASKLLWAPQGLEQLQLSVEEALVSEGEAAQATFRLAKEGGAQMVQLACPVLLQLASALAATPNAGPAAEPAACAKPAASVAPASRRRAAAATAHQAHAAALAAVAGLPGTAPPPAVGGLACSTTDAAADGLQGSAASAERTPAAAAGPVAPTEQQQPAPGSHADASPASIAAPAPAPDPASIASPAGQGAGASDAQQPAAPQAPHAPHAPAAAASGGAAAIPEEAAAGGLDKTHGQRLCRAALLLSADGESAARPSHADALRDRQAAVGQEGRAGRAPMQQRVSERRPAVGQAAAGSSGGAWGQQRLAQLTEAAPAHATEQPQPQPRAQEGGREPPAAQPPQELLPAACPTLPGPPSRKELWAVLNARFEPVGAVGPKAAPEVVEAAAKRWMAVLLAEAPPPHELSVTDLEPLLLARLQGAALPRGPLKPPPSDRASQRLARIRQRAAELLARRLRDCLWSQPGRIGAQVETAVEPSVGSEYEASQAAREAGPQAAAAAASAAAAGMAAPQLPNSPPGAASGPREPLRAAEAAAAAAELTGPGPEASASAGPGPAVPPPAIRITRQMAAHMVPRAAWILARQAEIHIAAEVAAAAAQEQEPHPPLDPVVSAAAAEAVNTAAAAATGHAADVLAAAPQLPHPLLGAAWPPEDPLPAAEAAAAASELTGPATSAAEA</sequence>
<accession>A0A835XU00</accession>
<feature type="region of interest" description="Disordered" evidence="1">
    <location>
        <begin position="318"/>
        <end position="390"/>
    </location>
</feature>
<reference evidence="2" key="1">
    <citation type="journal article" date="2020" name="bioRxiv">
        <title>Comparative genomics of Chlamydomonas.</title>
        <authorList>
            <person name="Craig R.J."/>
            <person name="Hasan A.R."/>
            <person name="Ness R.W."/>
            <person name="Keightley P.D."/>
        </authorList>
    </citation>
    <scope>NUCLEOTIDE SEQUENCE</scope>
    <source>
        <strain evidence="2">CCAP 11/70</strain>
    </source>
</reference>
<evidence type="ECO:0000313" key="2">
    <source>
        <dbReference type="EMBL" id="KAG2490096.1"/>
    </source>
</evidence>
<dbReference type="EMBL" id="JAEHOE010000065">
    <property type="protein sequence ID" value="KAG2490096.1"/>
    <property type="molecule type" value="Genomic_DNA"/>
</dbReference>
<feature type="compositionally biased region" description="Low complexity" evidence="1">
    <location>
        <begin position="1123"/>
        <end position="1143"/>
    </location>
</feature>
<feature type="compositionally biased region" description="Low complexity" evidence="1">
    <location>
        <begin position="318"/>
        <end position="328"/>
    </location>
</feature>
<feature type="compositionally biased region" description="Low complexity" evidence="1">
    <location>
        <begin position="1519"/>
        <end position="1543"/>
    </location>
</feature>
<organism evidence="2 3">
    <name type="scientific">Edaphochlamys debaryana</name>
    <dbReference type="NCBI Taxonomy" id="47281"/>
    <lineage>
        <taxon>Eukaryota</taxon>
        <taxon>Viridiplantae</taxon>
        <taxon>Chlorophyta</taxon>
        <taxon>core chlorophytes</taxon>
        <taxon>Chlorophyceae</taxon>
        <taxon>CS clade</taxon>
        <taxon>Chlamydomonadales</taxon>
        <taxon>Chlamydomonadales incertae sedis</taxon>
        <taxon>Edaphochlamys</taxon>
    </lineage>
</organism>
<comment type="caution">
    <text evidence="2">The sequence shown here is derived from an EMBL/GenBank/DDBJ whole genome shotgun (WGS) entry which is preliminary data.</text>
</comment>
<evidence type="ECO:0000313" key="3">
    <source>
        <dbReference type="Proteomes" id="UP000612055"/>
    </source>
</evidence>
<proteinExistence type="predicted"/>
<name>A0A835XU00_9CHLO</name>
<feature type="region of interest" description="Disordered" evidence="1">
    <location>
        <begin position="1498"/>
        <end position="1549"/>
    </location>
</feature>
<feature type="region of interest" description="Disordered" evidence="1">
    <location>
        <begin position="1637"/>
        <end position="1665"/>
    </location>
</feature>